<evidence type="ECO:0000313" key="1">
    <source>
        <dbReference type="EMBL" id="AAN05698.1"/>
    </source>
</evidence>
<protein>
    <submittedName>
        <fullName evidence="1">Death factor CD95</fullName>
    </submittedName>
</protein>
<reference evidence="1" key="1">
    <citation type="journal article" date="2003" name="Cancer Gene Ther.">
        <title>Enhancing antimelanoma immune responses through apoptosis.</title>
        <authorList>
            <person name="Bianco S.R."/>
            <person name="Sun J."/>
            <person name="Fosmire S.P."/>
            <person name="Hance K."/>
            <person name="Padilla M.L."/>
            <person name="Ritt M.G."/>
            <person name="Getzy D.M."/>
            <person name="Duke R.C."/>
            <person name="Withrow S.J."/>
            <person name="Lana S."/>
            <person name="Matthiesen D.T."/>
            <person name="Dow S.W."/>
            <person name="Bellgrau D."/>
            <person name="Cutter G.R."/>
            <person name="Helfand S.C."/>
            <person name="Modiano J.F."/>
        </authorList>
    </citation>
    <scope>NUCLEOTIDE SEQUENCE</scope>
</reference>
<dbReference type="AlphaFoldDB" id="Q8HZQ8"/>
<accession>Q8HZQ8</accession>
<name>Q8HZQ8_CANLF</name>
<proteinExistence type="evidence at transcript level"/>
<sequence length="45" mass="5218">TRNSYVFHDANISWNLSNSQHRESSLECDSRSIKECTLTSNTTRQ</sequence>
<organism evidence="1">
    <name type="scientific">Canis lupus familiaris</name>
    <name type="common">Dog</name>
    <name type="synonym">Canis familiaris</name>
    <dbReference type="NCBI Taxonomy" id="9615"/>
    <lineage>
        <taxon>Eukaryota</taxon>
        <taxon>Metazoa</taxon>
        <taxon>Chordata</taxon>
        <taxon>Craniata</taxon>
        <taxon>Vertebrata</taxon>
        <taxon>Euteleostomi</taxon>
        <taxon>Mammalia</taxon>
        <taxon>Eutheria</taxon>
        <taxon>Laurasiatheria</taxon>
        <taxon>Carnivora</taxon>
        <taxon>Caniformia</taxon>
        <taxon>Canidae</taxon>
        <taxon>Canis</taxon>
    </lineage>
</organism>
<feature type="non-terminal residue" evidence="1">
    <location>
        <position position="1"/>
    </location>
</feature>
<feature type="non-terminal residue" evidence="1">
    <location>
        <position position="45"/>
    </location>
</feature>
<dbReference type="EMBL" id="AF536812">
    <property type="protein sequence ID" value="AAN05698.1"/>
    <property type="molecule type" value="mRNA"/>
</dbReference>